<proteinExistence type="predicted"/>
<keyword evidence="2" id="KW-0004">4Fe-4S</keyword>
<dbReference type="SUPFAM" id="SSF54862">
    <property type="entry name" value="4Fe-4S ferredoxins"/>
    <property type="match status" value="1"/>
</dbReference>
<evidence type="ECO:0000256" key="4">
    <source>
        <dbReference type="ARBA" id="ARBA00022982"/>
    </source>
</evidence>
<dbReference type="Pfam" id="PF12801">
    <property type="entry name" value="Fer4_5"/>
    <property type="match status" value="1"/>
</dbReference>
<organism evidence="10 11">
    <name type="scientific">Prosthecobacter debontii</name>
    <dbReference type="NCBI Taxonomy" id="48467"/>
    <lineage>
        <taxon>Bacteria</taxon>
        <taxon>Pseudomonadati</taxon>
        <taxon>Verrucomicrobiota</taxon>
        <taxon>Verrucomicrobiia</taxon>
        <taxon>Verrucomicrobiales</taxon>
        <taxon>Verrucomicrobiaceae</taxon>
        <taxon>Prosthecobacter</taxon>
    </lineage>
</organism>
<sequence>MIHAADIGLTMKTPTLDSLSSIQEDGSRRYIHPADVRGRFTSWRRWSALLLIGIYVALPWIPINGYPAVFLDVQERRFHFLGLTLATQDLWVGFFLITGLAFSLFYVTALFGRLWCGWTCPYTVFLEHVYRRIERWIEGDATARRRLDDAPWSLHKVFKRGLKHGTYVVISAVIAHIFLSYFVSLKKLYEMMQGPPTQHLAAFGVVIFLTGSLYFAFSWFREQFCVILCPYGRLQSALTDDNSVVIGYDKNRGEPRGKVGSTTGSCIDCRRCVQVCPTGIDIRNGLQLECIGCAACVDACDDIMLKLKRPTGLVRYSSLTALAGGKTHFLRPRIILYTGLLLLGMGAFIFSATRIKPLRASSVRMVGAPFYLADGVLRNQFLVRVINKRNSPGRYRLELAGDLPANLSVTGLDEELHLAPLAEDQKTLVLSLPESAFQRSFKLHVKVTDLDRSDSAETRQMEFLGPDPRLKSDAPLNPKDFVQ</sequence>
<evidence type="ECO:0000256" key="3">
    <source>
        <dbReference type="ARBA" id="ARBA00022723"/>
    </source>
</evidence>
<dbReference type="PANTHER" id="PTHR30176">
    <property type="entry name" value="FERREDOXIN-TYPE PROTEIN NAPH"/>
    <property type="match status" value="1"/>
</dbReference>
<evidence type="ECO:0000256" key="6">
    <source>
        <dbReference type="ARBA" id="ARBA00023014"/>
    </source>
</evidence>
<keyword evidence="4" id="KW-0249">Electron transport</keyword>
<keyword evidence="8" id="KW-0472">Membrane</keyword>
<dbReference type="GO" id="GO:0046872">
    <property type="term" value="F:metal ion binding"/>
    <property type="evidence" value="ECO:0007669"/>
    <property type="project" value="UniProtKB-KW"/>
</dbReference>
<dbReference type="InterPro" id="IPR017900">
    <property type="entry name" value="4Fe4S_Fe_S_CS"/>
</dbReference>
<dbReference type="Pfam" id="PF13746">
    <property type="entry name" value="Fer4_18"/>
    <property type="match status" value="1"/>
</dbReference>
<keyword evidence="1" id="KW-0813">Transport</keyword>
<dbReference type="PANTHER" id="PTHR30176:SF3">
    <property type="entry name" value="FERREDOXIN-TYPE PROTEIN NAPH"/>
    <property type="match status" value="1"/>
</dbReference>
<feature type="transmembrane region" description="Helical" evidence="8">
    <location>
        <begin position="90"/>
        <end position="111"/>
    </location>
</feature>
<evidence type="ECO:0000313" key="11">
    <source>
        <dbReference type="Proteomes" id="UP000190774"/>
    </source>
</evidence>
<evidence type="ECO:0000256" key="8">
    <source>
        <dbReference type="SAM" id="Phobius"/>
    </source>
</evidence>
<dbReference type="STRING" id="48467.SAMN02745166_00381"/>
<feature type="transmembrane region" description="Helical" evidence="8">
    <location>
        <begin position="334"/>
        <end position="352"/>
    </location>
</feature>
<dbReference type="AlphaFoldDB" id="A0A1T4WLE9"/>
<keyword evidence="11" id="KW-1185">Reference proteome</keyword>
<dbReference type="Proteomes" id="UP000190774">
    <property type="component" value="Unassembled WGS sequence"/>
</dbReference>
<dbReference type="EMBL" id="FUYE01000001">
    <property type="protein sequence ID" value="SKA77461.1"/>
    <property type="molecule type" value="Genomic_DNA"/>
</dbReference>
<dbReference type="InterPro" id="IPR014116">
    <property type="entry name" value="Cyt_c_oxidase_cbb3_FixG"/>
</dbReference>
<evidence type="ECO:0000256" key="5">
    <source>
        <dbReference type="ARBA" id="ARBA00023004"/>
    </source>
</evidence>
<keyword evidence="6" id="KW-0411">Iron-sulfur</keyword>
<feature type="region of interest" description="Disordered" evidence="7">
    <location>
        <begin position="456"/>
        <end position="483"/>
    </location>
</feature>
<dbReference type="InterPro" id="IPR017896">
    <property type="entry name" value="4Fe4S_Fe-S-bd"/>
</dbReference>
<evidence type="ECO:0000259" key="9">
    <source>
        <dbReference type="PROSITE" id="PS51379"/>
    </source>
</evidence>
<dbReference type="Pfam" id="PF11614">
    <property type="entry name" value="FixG_C"/>
    <property type="match status" value="1"/>
</dbReference>
<feature type="transmembrane region" description="Helical" evidence="8">
    <location>
        <begin position="46"/>
        <end position="70"/>
    </location>
</feature>
<reference evidence="11" key="1">
    <citation type="submission" date="2017-02" db="EMBL/GenBank/DDBJ databases">
        <authorList>
            <person name="Varghese N."/>
            <person name="Submissions S."/>
        </authorList>
    </citation>
    <scope>NUCLEOTIDE SEQUENCE [LARGE SCALE GENOMIC DNA]</scope>
    <source>
        <strain evidence="11">ATCC 700200</strain>
    </source>
</reference>
<evidence type="ECO:0000256" key="1">
    <source>
        <dbReference type="ARBA" id="ARBA00022448"/>
    </source>
</evidence>
<keyword evidence="5" id="KW-0408">Iron</keyword>
<keyword evidence="3" id="KW-0479">Metal-binding</keyword>
<protein>
    <submittedName>
        <fullName evidence="10">Cytochrome c oxidase accessory protein FixG</fullName>
    </submittedName>
</protein>
<keyword evidence="8" id="KW-0812">Transmembrane</keyword>
<feature type="transmembrane region" description="Helical" evidence="8">
    <location>
        <begin position="197"/>
        <end position="217"/>
    </location>
</feature>
<evidence type="ECO:0000313" key="10">
    <source>
        <dbReference type="EMBL" id="SKA77461.1"/>
    </source>
</evidence>
<evidence type="ECO:0000256" key="7">
    <source>
        <dbReference type="SAM" id="MobiDB-lite"/>
    </source>
</evidence>
<dbReference type="NCBIfam" id="TIGR02745">
    <property type="entry name" value="ccoG_rdxA_fixG"/>
    <property type="match status" value="1"/>
</dbReference>
<dbReference type="Gene3D" id="2.60.40.10">
    <property type="entry name" value="Immunoglobulins"/>
    <property type="match status" value="1"/>
</dbReference>
<feature type="transmembrane region" description="Helical" evidence="8">
    <location>
        <begin position="165"/>
        <end position="185"/>
    </location>
</feature>
<keyword evidence="8" id="KW-1133">Transmembrane helix</keyword>
<gene>
    <name evidence="10" type="ORF">SAMN02745166_00381</name>
</gene>
<dbReference type="InterPro" id="IPR032879">
    <property type="entry name" value="FixG_C"/>
</dbReference>
<evidence type="ECO:0000256" key="2">
    <source>
        <dbReference type="ARBA" id="ARBA00022485"/>
    </source>
</evidence>
<accession>A0A1T4WLE9</accession>
<dbReference type="PROSITE" id="PS51379">
    <property type="entry name" value="4FE4S_FER_2"/>
    <property type="match status" value="1"/>
</dbReference>
<dbReference type="InterPro" id="IPR051684">
    <property type="entry name" value="Electron_Trans/Redox"/>
</dbReference>
<feature type="domain" description="4Fe-4S ferredoxin-type" evidence="9">
    <location>
        <begin position="257"/>
        <end position="285"/>
    </location>
</feature>
<dbReference type="PROSITE" id="PS00198">
    <property type="entry name" value="4FE4S_FER_1"/>
    <property type="match status" value="1"/>
</dbReference>
<dbReference type="GO" id="GO:0005886">
    <property type="term" value="C:plasma membrane"/>
    <property type="evidence" value="ECO:0007669"/>
    <property type="project" value="TreeGrafter"/>
</dbReference>
<dbReference type="GO" id="GO:0051539">
    <property type="term" value="F:4 iron, 4 sulfur cluster binding"/>
    <property type="evidence" value="ECO:0007669"/>
    <property type="project" value="UniProtKB-KW"/>
</dbReference>
<dbReference type="InterPro" id="IPR013783">
    <property type="entry name" value="Ig-like_fold"/>
</dbReference>
<dbReference type="Gene3D" id="3.30.70.20">
    <property type="match status" value="1"/>
</dbReference>
<name>A0A1T4WLE9_9BACT</name>